<protein>
    <submittedName>
        <fullName evidence="1">Uncharacterized protein</fullName>
    </submittedName>
</protein>
<reference evidence="1 2" key="1">
    <citation type="submission" date="2013-12" db="EMBL/GenBank/DDBJ databases">
        <title>Ecological redundancy of diverse viral populations within a natural community.</title>
        <authorList>
            <person name="Gregory A.C."/>
            <person name="LaButti K."/>
            <person name="Copeland A."/>
            <person name="Woyke T."/>
            <person name="Sullivan M.B."/>
        </authorList>
    </citation>
    <scope>NUCLEOTIDE SEQUENCE [LARGE SCALE GENOMIC DNA]</scope>
    <source>
        <strain evidence="1">Syn7803C108</strain>
    </source>
</reference>
<dbReference type="Proteomes" id="UP000185357">
    <property type="component" value="Segment"/>
</dbReference>
<gene>
    <name evidence="1" type="ORF">Syn7803C108_71</name>
</gene>
<accession>A0A0E3HZW7</accession>
<proteinExistence type="predicted"/>
<dbReference type="EMBL" id="KJ019139">
    <property type="protein sequence ID" value="AIX40433.1"/>
    <property type="molecule type" value="Genomic_DNA"/>
</dbReference>
<organism evidence="1 2">
    <name type="scientific">Synechococcus phage ACG-2014d</name>
    <dbReference type="NCBI Taxonomy" id="1493509"/>
    <lineage>
        <taxon>Viruses</taxon>
        <taxon>Duplodnaviria</taxon>
        <taxon>Heunggongvirae</taxon>
        <taxon>Uroviricota</taxon>
        <taxon>Caudoviricetes</taxon>
        <taxon>Pantevenvirales</taxon>
        <taxon>Kyanoviridae</taxon>
        <taxon>Lowelvirus</taxon>
        <taxon>Lowelvirus tuscon4d</taxon>
    </lineage>
</organism>
<evidence type="ECO:0000313" key="1">
    <source>
        <dbReference type="EMBL" id="AIX40433.1"/>
    </source>
</evidence>
<name>A0A0E3HZW7_9CAUD</name>
<sequence>MSIGVITAGTTAYCSGVRLFSGIVDGGWVPTGTTVILGIGKEITVPEVAGLILDTFDGII</sequence>
<evidence type="ECO:0000313" key="2">
    <source>
        <dbReference type="Proteomes" id="UP000185357"/>
    </source>
</evidence>